<proteinExistence type="predicted"/>
<keyword evidence="1" id="KW-0732">Signal</keyword>
<accession>A0A9P5T8A1</accession>
<reference evidence="2" key="1">
    <citation type="submission" date="2019-10" db="EMBL/GenBank/DDBJ databases">
        <authorList>
            <consortium name="DOE Joint Genome Institute"/>
            <person name="Kuo A."/>
            <person name="Miyauchi S."/>
            <person name="Kiss E."/>
            <person name="Drula E."/>
            <person name="Kohler A."/>
            <person name="Sanchez-Garcia M."/>
            <person name="Andreopoulos B."/>
            <person name="Barry K.W."/>
            <person name="Bonito G."/>
            <person name="Buee M."/>
            <person name="Carver A."/>
            <person name="Chen C."/>
            <person name="Cichocki N."/>
            <person name="Clum A."/>
            <person name="Culley D."/>
            <person name="Crous P.W."/>
            <person name="Fauchery L."/>
            <person name="Girlanda M."/>
            <person name="Hayes R."/>
            <person name="Keri Z."/>
            <person name="LaButti K."/>
            <person name="Lipzen A."/>
            <person name="Lombard V."/>
            <person name="Magnuson J."/>
            <person name="Maillard F."/>
            <person name="Morin E."/>
            <person name="Murat C."/>
            <person name="Nolan M."/>
            <person name="Ohm R."/>
            <person name="Pangilinan J."/>
            <person name="Pereira M."/>
            <person name="Perotto S."/>
            <person name="Peter M."/>
            <person name="Riley R."/>
            <person name="Sitrit Y."/>
            <person name="Stielow B."/>
            <person name="Szollosi G."/>
            <person name="Zifcakova L."/>
            <person name="Stursova M."/>
            <person name="Spatafora J.W."/>
            <person name="Tedersoo L."/>
            <person name="Vaario L.-M."/>
            <person name="Yamada A."/>
            <person name="Yan M."/>
            <person name="Wang P."/>
            <person name="Xu J."/>
            <person name="Bruns T."/>
            <person name="Baldrian P."/>
            <person name="Vilgalys R."/>
            <person name="Henrissat B."/>
            <person name="Grigoriev I.V."/>
            <person name="Hibbett D."/>
            <person name="Nagy L.G."/>
            <person name="Martin F.M."/>
        </authorList>
    </citation>
    <scope>NUCLEOTIDE SEQUENCE</scope>
    <source>
        <strain evidence="2">Prilba</strain>
    </source>
</reference>
<organism evidence="2 3">
    <name type="scientific">Russula ochroleuca</name>
    <dbReference type="NCBI Taxonomy" id="152965"/>
    <lineage>
        <taxon>Eukaryota</taxon>
        <taxon>Fungi</taxon>
        <taxon>Dikarya</taxon>
        <taxon>Basidiomycota</taxon>
        <taxon>Agaricomycotina</taxon>
        <taxon>Agaricomycetes</taxon>
        <taxon>Russulales</taxon>
        <taxon>Russulaceae</taxon>
        <taxon>Russula</taxon>
    </lineage>
</organism>
<dbReference type="InterPro" id="IPR036908">
    <property type="entry name" value="RlpA-like_sf"/>
</dbReference>
<name>A0A9P5T8A1_9AGAM</name>
<dbReference type="CDD" id="cd22278">
    <property type="entry name" value="DPBB_GH45_endoglucanase"/>
    <property type="match status" value="1"/>
</dbReference>
<dbReference type="AlphaFoldDB" id="A0A9P5T8A1"/>
<dbReference type="OrthoDB" id="5823761at2759"/>
<dbReference type="Pfam" id="PF22514">
    <property type="entry name" value="EXPB1_D1"/>
    <property type="match status" value="1"/>
</dbReference>
<evidence type="ECO:0000256" key="1">
    <source>
        <dbReference type="SAM" id="SignalP"/>
    </source>
</evidence>
<keyword evidence="3" id="KW-1185">Reference proteome</keyword>
<evidence type="ECO:0000313" key="3">
    <source>
        <dbReference type="Proteomes" id="UP000759537"/>
    </source>
</evidence>
<comment type="caution">
    <text evidence="2">The sequence shown here is derived from an EMBL/GenBank/DDBJ whole genome shotgun (WGS) entry which is preliminary data.</text>
</comment>
<sequence>MKSSLALAIIFVPLSTLVVASPNGIVHRGCDDGAANNSKNKCGDWVQKPKGQASFTSAEDCVLAPSCGQNFTSGFTAAVNELAFGSNHSFGDACGRCFKITPTKDPFSPKFTGPFGNHIIVKVNNLCLPHNDSGNASQPNWCGQTVSNPLNTFNMSMHFDLCAPSGASAAFFPPPRLAMLGKFQEVSCNEWKGSQGNPVWNGSCMAPANAPFWPATSCGNEGCPPP</sequence>
<feature type="chain" id="PRO_5040159799" evidence="1">
    <location>
        <begin position="21"/>
        <end position="226"/>
    </location>
</feature>
<dbReference type="Proteomes" id="UP000759537">
    <property type="component" value="Unassembled WGS sequence"/>
</dbReference>
<evidence type="ECO:0000313" key="2">
    <source>
        <dbReference type="EMBL" id="KAF8479521.1"/>
    </source>
</evidence>
<dbReference type="SUPFAM" id="SSF50685">
    <property type="entry name" value="Barwin-like endoglucanases"/>
    <property type="match status" value="1"/>
</dbReference>
<protein>
    <submittedName>
        <fullName evidence="2">Endoglucanase V-like protein</fullName>
    </submittedName>
</protein>
<dbReference type="Gene3D" id="2.40.40.10">
    <property type="entry name" value="RlpA-like domain"/>
    <property type="match status" value="1"/>
</dbReference>
<dbReference type="EMBL" id="WHVB01000009">
    <property type="protein sequence ID" value="KAF8479521.1"/>
    <property type="molecule type" value="Genomic_DNA"/>
</dbReference>
<gene>
    <name evidence="2" type="ORF">DFH94DRAFT_486303</name>
</gene>
<feature type="signal peptide" evidence="1">
    <location>
        <begin position="1"/>
        <end position="20"/>
    </location>
</feature>
<reference evidence="2" key="2">
    <citation type="journal article" date="2020" name="Nat. Commun.">
        <title>Large-scale genome sequencing of mycorrhizal fungi provides insights into the early evolution of symbiotic traits.</title>
        <authorList>
            <person name="Miyauchi S."/>
            <person name="Kiss E."/>
            <person name="Kuo A."/>
            <person name="Drula E."/>
            <person name="Kohler A."/>
            <person name="Sanchez-Garcia M."/>
            <person name="Morin E."/>
            <person name="Andreopoulos B."/>
            <person name="Barry K.W."/>
            <person name="Bonito G."/>
            <person name="Buee M."/>
            <person name="Carver A."/>
            <person name="Chen C."/>
            <person name="Cichocki N."/>
            <person name="Clum A."/>
            <person name="Culley D."/>
            <person name="Crous P.W."/>
            <person name="Fauchery L."/>
            <person name="Girlanda M."/>
            <person name="Hayes R.D."/>
            <person name="Keri Z."/>
            <person name="LaButti K."/>
            <person name="Lipzen A."/>
            <person name="Lombard V."/>
            <person name="Magnuson J."/>
            <person name="Maillard F."/>
            <person name="Murat C."/>
            <person name="Nolan M."/>
            <person name="Ohm R.A."/>
            <person name="Pangilinan J."/>
            <person name="Pereira M.F."/>
            <person name="Perotto S."/>
            <person name="Peter M."/>
            <person name="Pfister S."/>
            <person name="Riley R."/>
            <person name="Sitrit Y."/>
            <person name="Stielow J.B."/>
            <person name="Szollosi G."/>
            <person name="Zifcakova L."/>
            <person name="Stursova M."/>
            <person name="Spatafora J.W."/>
            <person name="Tedersoo L."/>
            <person name="Vaario L.M."/>
            <person name="Yamada A."/>
            <person name="Yan M."/>
            <person name="Wang P."/>
            <person name="Xu J."/>
            <person name="Bruns T."/>
            <person name="Baldrian P."/>
            <person name="Vilgalys R."/>
            <person name="Dunand C."/>
            <person name="Henrissat B."/>
            <person name="Grigoriev I.V."/>
            <person name="Hibbett D."/>
            <person name="Nagy L.G."/>
            <person name="Martin F.M."/>
        </authorList>
    </citation>
    <scope>NUCLEOTIDE SEQUENCE</scope>
    <source>
        <strain evidence="2">Prilba</strain>
    </source>
</reference>